<dbReference type="AlphaFoldDB" id="A0AAV4WT56"/>
<sequence>MVFTEFLPFPSPHLANIEHSDLGIYCALPGKNTGTFGQASVLSFELTFLIQGTERAIYQLARFILKASIRNKARHFRLN</sequence>
<accession>A0AAV4WT56</accession>
<dbReference type="Proteomes" id="UP001054945">
    <property type="component" value="Unassembled WGS sequence"/>
</dbReference>
<dbReference type="EMBL" id="BPLR01016672">
    <property type="protein sequence ID" value="GIY85661.1"/>
    <property type="molecule type" value="Genomic_DNA"/>
</dbReference>
<comment type="caution">
    <text evidence="1">The sequence shown here is derived from an EMBL/GenBank/DDBJ whole genome shotgun (WGS) entry which is preliminary data.</text>
</comment>
<evidence type="ECO:0000313" key="2">
    <source>
        <dbReference type="Proteomes" id="UP001054945"/>
    </source>
</evidence>
<reference evidence="1 2" key="1">
    <citation type="submission" date="2021-06" db="EMBL/GenBank/DDBJ databases">
        <title>Caerostris extrusa draft genome.</title>
        <authorList>
            <person name="Kono N."/>
            <person name="Arakawa K."/>
        </authorList>
    </citation>
    <scope>NUCLEOTIDE SEQUENCE [LARGE SCALE GENOMIC DNA]</scope>
</reference>
<organism evidence="1 2">
    <name type="scientific">Caerostris extrusa</name>
    <name type="common">Bark spider</name>
    <name type="synonym">Caerostris bankana</name>
    <dbReference type="NCBI Taxonomy" id="172846"/>
    <lineage>
        <taxon>Eukaryota</taxon>
        <taxon>Metazoa</taxon>
        <taxon>Ecdysozoa</taxon>
        <taxon>Arthropoda</taxon>
        <taxon>Chelicerata</taxon>
        <taxon>Arachnida</taxon>
        <taxon>Araneae</taxon>
        <taxon>Araneomorphae</taxon>
        <taxon>Entelegynae</taxon>
        <taxon>Araneoidea</taxon>
        <taxon>Araneidae</taxon>
        <taxon>Caerostris</taxon>
    </lineage>
</organism>
<proteinExistence type="predicted"/>
<name>A0AAV4WT56_CAEEX</name>
<keyword evidence="2" id="KW-1185">Reference proteome</keyword>
<gene>
    <name evidence="1" type="ORF">CEXT_652041</name>
</gene>
<evidence type="ECO:0000313" key="1">
    <source>
        <dbReference type="EMBL" id="GIY85661.1"/>
    </source>
</evidence>
<protein>
    <submittedName>
        <fullName evidence="1">Uncharacterized protein</fullName>
    </submittedName>
</protein>